<protein>
    <submittedName>
        <fullName evidence="1">Fimbrin/Plastin</fullName>
    </submittedName>
</protein>
<dbReference type="Gramene" id="mRNA:HanXRQr2_Chr17g0793521">
    <property type="protein sequence ID" value="mRNA:HanXRQr2_Chr17g0793521"/>
    <property type="gene ID" value="HanXRQr2_Chr17g0793521"/>
</dbReference>
<comment type="caution">
    <text evidence="1">The sequence shown here is derived from an EMBL/GenBank/DDBJ whole genome shotgun (WGS) entry which is preliminary data.</text>
</comment>
<dbReference type="AlphaFoldDB" id="A0A9K3DIA4"/>
<reference evidence="1" key="1">
    <citation type="journal article" date="2017" name="Nature">
        <title>The sunflower genome provides insights into oil metabolism, flowering and Asterid evolution.</title>
        <authorList>
            <person name="Badouin H."/>
            <person name="Gouzy J."/>
            <person name="Grassa C.J."/>
            <person name="Murat F."/>
            <person name="Staton S.E."/>
            <person name="Cottret L."/>
            <person name="Lelandais-Briere C."/>
            <person name="Owens G.L."/>
            <person name="Carrere S."/>
            <person name="Mayjonade B."/>
            <person name="Legrand L."/>
            <person name="Gill N."/>
            <person name="Kane N.C."/>
            <person name="Bowers J.E."/>
            <person name="Hubner S."/>
            <person name="Bellec A."/>
            <person name="Berard A."/>
            <person name="Berges H."/>
            <person name="Blanchet N."/>
            <person name="Boniface M.C."/>
            <person name="Brunel D."/>
            <person name="Catrice O."/>
            <person name="Chaidir N."/>
            <person name="Claudel C."/>
            <person name="Donnadieu C."/>
            <person name="Faraut T."/>
            <person name="Fievet G."/>
            <person name="Helmstetter N."/>
            <person name="King M."/>
            <person name="Knapp S.J."/>
            <person name="Lai Z."/>
            <person name="Le Paslier M.C."/>
            <person name="Lippi Y."/>
            <person name="Lorenzon L."/>
            <person name="Mandel J.R."/>
            <person name="Marage G."/>
            <person name="Marchand G."/>
            <person name="Marquand E."/>
            <person name="Bret-Mestries E."/>
            <person name="Morien E."/>
            <person name="Nambeesan S."/>
            <person name="Nguyen T."/>
            <person name="Pegot-Espagnet P."/>
            <person name="Pouilly N."/>
            <person name="Raftis F."/>
            <person name="Sallet E."/>
            <person name="Schiex T."/>
            <person name="Thomas J."/>
            <person name="Vandecasteele C."/>
            <person name="Vares D."/>
            <person name="Vear F."/>
            <person name="Vautrin S."/>
            <person name="Crespi M."/>
            <person name="Mangin B."/>
            <person name="Burke J.M."/>
            <person name="Salse J."/>
            <person name="Munos S."/>
            <person name="Vincourt P."/>
            <person name="Rieseberg L.H."/>
            <person name="Langlade N.B."/>
        </authorList>
    </citation>
    <scope>NUCLEOTIDE SEQUENCE</scope>
    <source>
        <tissue evidence="1">Leaves</tissue>
    </source>
</reference>
<gene>
    <name evidence="1" type="ORF">HanXRQr2_Chr17g0793521</name>
</gene>
<proteinExistence type="predicted"/>
<evidence type="ECO:0000313" key="1">
    <source>
        <dbReference type="EMBL" id="KAF5754637.1"/>
    </source>
</evidence>
<name>A0A9K3DIA4_HELAN</name>
<keyword evidence="2" id="KW-1185">Reference proteome</keyword>
<organism evidence="1 2">
    <name type="scientific">Helianthus annuus</name>
    <name type="common">Common sunflower</name>
    <dbReference type="NCBI Taxonomy" id="4232"/>
    <lineage>
        <taxon>Eukaryota</taxon>
        <taxon>Viridiplantae</taxon>
        <taxon>Streptophyta</taxon>
        <taxon>Embryophyta</taxon>
        <taxon>Tracheophyta</taxon>
        <taxon>Spermatophyta</taxon>
        <taxon>Magnoliopsida</taxon>
        <taxon>eudicotyledons</taxon>
        <taxon>Gunneridae</taxon>
        <taxon>Pentapetalae</taxon>
        <taxon>asterids</taxon>
        <taxon>campanulids</taxon>
        <taxon>Asterales</taxon>
        <taxon>Asteraceae</taxon>
        <taxon>Asteroideae</taxon>
        <taxon>Heliantheae alliance</taxon>
        <taxon>Heliantheae</taxon>
        <taxon>Helianthus</taxon>
    </lineage>
</organism>
<dbReference type="Proteomes" id="UP000215914">
    <property type="component" value="Unassembled WGS sequence"/>
</dbReference>
<dbReference type="EMBL" id="MNCJ02000332">
    <property type="protein sequence ID" value="KAF5754637.1"/>
    <property type="molecule type" value="Genomic_DNA"/>
</dbReference>
<sequence>MQRRRRCFRRAAAGPPSAAAFVSTDSSGDIVLALTGEDDDGVGSSGMSKFEGVLVSDHWLQSQFTQVQLRSLKSKFISSKNQNGEVTVADDDDG</sequence>
<reference evidence="1" key="2">
    <citation type="submission" date="2020-06" db="EMBL/GenBank/DDBJ databases">
        <title>Helianthus annuus Genome sequencing and assembly Release 2.</title>
        <authorList>
            <person name="Gouzy J."/>
            <person name="Langlade N."/>
            <person name="Munos S."/>
        </authorList>
    </citation>
    <scope>NUCLEOTIDE SEQUENCE</scope>
    <source>
        <tissue evidence="1">Leaves</tissue>
    </source>
</reference>
<accession>A0A9K3DIA4</accession>
<evidence type="ECO:0000313" key="2">
    <source>
        <dbReference type="Proteomes" id="UP000215914"/>
    </source>
</evidence>